<evidence type="ECO:0000313" key="7">
    <source>
        <dbReference type="Proteomes" id="UP000245946"/>
    </source>
</evidence>
<name>A0A316ZHJ1_9BASI</name>
<evidence type="ECO:0000256" key="2">
    <source>
        <dbReference type="ARBA" id="ARBA00023242"/>
    </source>
</evidence>
<evidence type="ECO:0000313" key="6">
    <source>
        <dbReference type="EMBL" id="PWO00737.1"/>
    </source>
</evidence>
<dbReference type="AlphaFoldDB" id="A0A316ZHJ1"/>
<reference evidence="6 7" key="1">
    <citation type="journal article" date="2018" name="Mol. Biol. Evol.">
        <title>Broad Genomic Sampling Reveals a Smut Pathogenic Ancestry of the Fungal Clade Ustilaginomycotina.</title>
        <authorList>
            <person name="Kijpornyongpan T."/>
            <person name="Mondo S.J."/>
            <person name="Barry K."/>
            <person name="Sandor L."/>
            <person name="Lee J."/>
            <person name="Lipzen A."/>
            <person name="Pangilinan J."/>
            <person name="LaButti K."/>
            <person name="Hainaut M."/>
            <person name="Henrissat B."/>
            <person name="Grigoriev I.V."/>
            <person name="Spatafora J.W."/>
            <person name="Aime M.C."/>
        </authorList>
    </citation>
    <scope>NUCLEOTIDE SEQUENCE [LARGE SCALE GENOMIC DNA]</scope>
    <source>
        <strain evidence="6 7">MCA 4186</strain>
    </source>
</reference>
<organism evidence="6 7">
    <name type="scientific">Tilletiopsis washingtonensis</name>
    <dbReference type="NCBI Taxonomy" id="58919"/>
    <lineage>
        <taxon>Eukaryota</taxon>
        <taxon>Fungi</taxon>
        <taxon>Dikarya</taxon>
        <taxon>Basidiomycota</taxon>
        <taxon>Ustilaginomycotina</taxon>
        <taxon>Exobasidiomycetes</taxon>
        <taxon>Entylomatales</taxon>
        <taxon>Entylomatales incertae sedis</taxon>
        <taxon>Tilletiopsis</taxon>
    </lineage>
</organism>
<accession>A0A316ZHJ1</accession>
<comment type="subcellular location">
    <subcellularLocation>
        <location evidence="1">Nucleus</location>
    </subcellularLocation>
</comment>
<dbReference type="GeneID" id="37272457"/>
<feature type="compositionally biased region" description="Acidic residues" evidence="4">
    <location>
        <begin position="202"/>
        <end position="213"/>
    </location>
</feature>
<feature type="coiled-coil region" evidence="3">
    <location>
        <begin position="37"/>
        <end position="64"/>
    </location>
</feature>
<sequence length="213" mass="21786">MSPPPAAAAPSTAPTGGGPRGPKSKAYSSTVAVQTNATKYRGKYKELKKRVSAIERENDKLHLKTLRIKRNIQRMRLERALLYESLDATLPPAVPHPPTARPEAGLEGASPAASSVVAPVRPSAVPGGSVRHSTPPGAGGARGSAATGPWSSPAQEPLSGPTSPGDDDEAGSAAPQGNGAGGNGMKITIRRSHGAPPAAAPADEDDEDDDDEW</sequence>
<dbReference type="EMBL" id="KZ819284">
    <property type="protein sequence ID" value="PWO00737.1"/>
    <property type="molecule type" value="Genomic_DNA"/>
</dbReference>
<dbReference type="InterPro" id="IPR056513">
    <property type="entry name" value="INO80F"/>
</dbReference>
<feature type="region of interest" description="Disordered" evidence="4">
    <location>
        <begin position="1"/>
        <end position="31"/>
    </location>
</feature>
<keyword evidence="3" id="KW-0175">Coiled coil</keyword>
<keyword evidence="2" id="KW-0539">Nucleus</keyword>
<proteinExistence type="predicted"/>
<keyword evidence="7" id="KW-1185">Reference proteome</keyword>
<feature type="region of interest" description="Disordered" evidence="4">
    <location>
        <begin position="89"/>
        <end position="213"/>
    </location>
</feature>
<feature type="compositionally biased region" description="Low complexity" evidence="4">
    <location>
        <begin position="109"/>
        <end position="126"/>
    </location>
</feature>
<evidence type="ECO:0000256" key="3">
    <source>
        <dbReference type="SAM" id="Coils"/>
    </source>
</evidence>
<evidence type="ECO:0000256" key="1">
    <source>
        <dbReference type="ARBA" id="ARBA00004123"/>
    </source>
</evidence>
<evidence type="ECO:0000259" key="5">
    <source>
        <dbReference type="Pfam" id="PF24245"/>
    </source>
</evidence>
<evidence type="ECO:0000256" key="4">
    <source>
        <dbReference type="SAM" id="MobiDB-lite"/>
    </source>
</evidence>
<dbReference type="RefSeq" id="XP_025601015.1">
    <property type="nucleotide sequence ID" value="XM_025744913.1"/>
</dbReference>
<dbReference type="GO" id="GO:0005634">
    <property type="term" value="C:nucleus"/>
    <property type="evidence" value="ECO:0007669"/>
    <property type="project" value="UniProtKB-SubCell"/>
</dbReference>
<dbReference type="Proteomes" id="UP000245946">
    <property type="component" value="Unassembled WGS sequence"/>
</dbReference>
<protein>
    <recommendedName>
        <fullName evidence="5">INO80 complex subunit F domain-containing protein</fullName>
    </recommendedName>
</protein>
<gene>
    <name evidence="6" type="ORF">FA09DRAFT_358102</name>
</gene>
<dbReference type="STRING" id="58919.A0A316ZHJ1"/>
<dbReference type="OrthoDB" id="10070927at2759"/>
<feature type="domain" description="INO80 complex subunit F" evidence="5">
    <location>
        <begin position="40"/>
        <end position="86"/>
    </location>
</feature>
<dbReference type="Pfam" id="PF24245">
    <property type="entry name" value="INO80F"/>
    <property type="match status" value="1"/>
</dbReference>